<dbReference type="eggNOG" id="ENOG502R3V9">
    <property type="taxonomic scope" value="Eukaryota"/>
</dbReference>
<proteinExistence type="predicted"/>
<evidence type="ECO:0000313" key="3">
    <source>
        <dbReference type="Proteomes" id="UP000026962"/>
    </source>
</evidence>
<evidence type="ECO:0000256" key="1">
    <source>
        <dbReference type="SAM" id="MobiDB-lite"/>
    </source>
</evidence>
<dbReference type="EnsemblPlants" id="OPUNC06G22470.1">
    <property type="protein sequence ID" value="OPUNC06G22470.1"/>
    <property type="gene ID" value="OPUNC06G22470"/>
</dbReference>
<dbReference type="Gramene" id="OPUNC06G22470.1">
    <property type="protein sequence ID" value="OPUNC06G22470.1"/>
    <property type="gene ID" value="OPUNC06G22470"/>
</dbReference>
<dbReference type="Proteomes" id="UP000026962">
    <property type="component" value="Chromosome 6"/>
</dbReference>
<reference evidence="2" key="2">
    <citation type="submission" date="2018-05" db="EMBL/GenBank/DDBJ databases">
        <title>OpunRS2 (Oryza punctata Reference Sequence Version 2).</title>
        <authorList>
            <person name="Zhang J."/>
            <person name="Kudrna D."/>
            <person name="Lee S."/>
            <person name="Talag J."/>
            <person name="Welchert J."/>
            <person name="Wing R.A."/>
        </authorList>
    </citation>
    <scope>NUCLEOTIDE SEQUENCE [LARGE SCALE GENOMIC DNA]</scope>
</reference>
<feature type="region of interest" description="Disordered" evidence="1">
    <location>
        <begin position="97"/>
        <end position="118"/>
    </location>
</feature>
<accession>A0A0E0LEP3</accession>
<evidence type="ECO:0000313" key="2">
    <source>
        <dbReference type="EnsemblPlants" id="OPUNC06G22470.1"/>
    </source>
</evidence>
<protein>
    <submittedName>
        <fullName evidence="2">Uncharacterized protein</fullName>
    </submittedName>
</protein>
<dbReference type="HOGENOM" id="CLU_2174860_0_0_1"/>
<reference evidence="2" key="1">
    <citation type="submission" date="2015-04" db="UniProtKB">
        <authorList>
            <consortium name="EnsemblPlants"/>
        </authorList>
    </citation>
    <scope>IDENTIFICATION</scope>
</reference>
<keyword evidence="3" id="KW-1185">Reference proteome</keyword>
<organism evidence="2">
    <name type="scientific">Oryza punctata</name>
    <name type="common">Red rice</name>
    <dbReference type="NCBI Taxonomy" id="4537"/>
    <lineage>
        <taxon>Eukaryota</taxon>
        <taxon>Viridiplantae</taxon>
        <taxon>Streptophyta</taxon>
        <taxon>Embryophyta</taxon>
        <taxon>Tracheophyta</taxon>
        <taxon>Spermatophyta</taxon>
        <taxon>Magnoliopsida</taxon>
        <taxon>Liliopsida</taxon>
        <taxon>Poales</taxon>
        <taxon>Poaceae</taxon>
        <taxon>BOP clade</taxon>
        <taxon>Oryzoideae</taxon>
        <taxon>Oryzeae</taxon>
        <taxon>Oryzinae</taxon>
        <taxon>Oryza</taxon>
    </lineage>
</organism>
<sequence length="118" mass="12066">MARPNVQCSESESSAILPEKVAIVGEVIMGNGFEHGGGNGGSGEVAERQARAIISTAKRALEEEGKAGGGGADGKLSMKRSLEWFLETRRKRMAVAADAGVHRGGGGGKYGSSSSCSN</sequence>
<dbReference type="AlphaFoldDB" id="A0A0E0LEP3"/>
<name>A0A0E0LEP3_ORYPU</name>